<reference evidence="6 7" key="1">
    <citation type="journal article" date="2024" name="Chem. Sci.">
        <title>Discovery of megapolipeptins by genome mining of a Burkholderiales bacteria collection.</title>
        <authorList>
            <person name="Paulo B.S."/>
            <person name="Recchia M.J.J."/>
            <person name="Lee S."/>
            <person name="Fergusson C.H."/>
            <person name="Romanowski S.B."/>
            <person name="Hernandez A."/>
            <person name="Krull N."/>
            <person name="Liu D.Y."/>
            <person name="Cavanagh H."/>
            <person name="Bos A."/>
            <person name="Gray C.A."/>
            <person name="Murphy B.T."/>
            <person name="Linington R.G."/>
            <person name="Eustaquio A.S."/>
        </authorList>
    </citation>
    <scope>NUCLEOTIDE SEQUENCE [LARGE SCALE GENOMIC DNA]</scope>
    <source>
        <strain evidence="6 7">RL17-338-BIC-A</strain>
    </source>
</reference>
<protein>
    <submittedName>
        <fullName evidence="6">DeoR/GlpR family DNA-binding transcription regulator</fullName>
    </submittedName>
</protein>
<accession>A0ABW9DZ17</accession>
<keyword evidence="2" id="KW-0805">Transcription regulation</keyword>
<evidence type="ECO:0000313" key="7">
    <source>
        <dbReference type="Proteomes" id="UP001629432"/>
    </source>
</evidence>
<organism evidence="6 7">
    <name type="scientific">Paraburkholderia metrosideri</name>
    <dbReference type="NCBI Taxonomy" id="580937"/>
    <lineage>
        <taxon>Bacteria</taxon>
        <taxon>Pseudomonadati</taxon>
        <taxon>Pseudomonadota</taxon>
        <taxon>Betaproteobacteria</taxon>
        <taxon>Burkholderiales</taxon>
        <taxon>Burkholderiaceae</taxon>
        <taxon>Paraburkholderia</taxon>
    </lineage>
</organism>
<dbReference type="PANTHER" id="PTHR30363:SF4">
    <property type="entry name" value="GLYCEROL-3-PHOSPHATE REGULON REPRESSOR"/>
    <property type="match status" value="1"/>
</dbReference>
<evidence type="ECO:0000259" key="5">
    <source>
        <dbReference type="PROSITE" id="PS51000"/>
    </source>
</evidence>
<evidence type="ECO:0000313" key="6">
    <source>
        <dbReference type="EMBL" id="MFM0639904.1"/>
    </source>
</evidence>
<evidence type="ECO:0000256" key="3">
    <source>
        <dbReference type="ARBA" id="ARBA00023163"/>
    </source>
</evidence>
<dbReference type="Proteomes" id="UP001629432">
    <property type="component" value="Unassembled WGS sequence"/>
</dbReference>
<evidence type="ECO:0000256" key="1">
    <source>
        <dbReference type="ARBA" id="ARBA00022491"/>
    </source>
</evidence>
<evidence type="ECO:0000256" key="2">
    <source>
        <dbReference type="ARBA" id="ARBA00023015"/>
    </source>
</evidence>
<keyword evidence="6" id="KW-0238">DNA-binding</keyword>
<dbReference type="GO" id="GO:0003677">
    <property type="term" value="F:DNA binding"/>
    <property type="evidence" value="ECO:0007669"/>
    <property type="project" value="UniProtKB-KW"/>
</dbReference>
<dbReference type="InterPro" id="IPR036390">
    <property type="entry name" value="WH_DNA-bd_sf"/>
</dbReference>
<proteinExistence type="predicted"/>
<dbReference type="EMBL" id="JAQQCF010000024">
    <property type="protein sequence ID" value="MFM0639904.1"/>
    <property type="molecule type" value="Genomic_DNA"/>
</dbReference>
<dbReference type="InterPro" id="IPR036388">
    <property type="entry name" value="WH-like_DNA-bd_sf"/>
</dbReference>
<keyword evidence="3" id="KW-0804">Transcription</keyword>
<dbReference type="InterPro" id="IPR001034">
    <property type="entry name" value="DeoR_HTH"/>
</dbReference>
<dbReference type="InterPro" id="IPR050313">
    <property type="entry name" value="Carb_Metab_HTH_regulators"/>
</dbReference>
<dbReference type="PRINTS" id="PR00037">
    <property type="entry name" value="HTHLACR"/>
</dbReference>
<gene>
    <name evidence="6" type="ORF">PQQ63_24740</name>
</gene>
<dbReference type="PANTHER" id="PTHR30363">
    <property type="entry name" value="HTH-TYPE TRANSCRIPTIONAL REGULATOR SRLR-RELATED"/>
    <property type="match status" value="1"/>
</dbReference>
<dbReference type="PROSITE" id="PS51000">
    <property type="entry name" value="HTH_DEOR_2"/>
    <property type="match status" value="1"/>
</dbReference>
<keyword evidence="7" id="KW-1185">Reference proteome</keyword>
<dbReference type="SUPFAM" id="SSF100950">
    <property type="entry name" value="NagB/RpiA/CoA transferase-like"/>
    <property type="match status" value="1"/>
</dbReference>
<dbReference type="SMART" id="SM00420">
    <property type="entry name" value="HTH_DEOR"/>
    <property type="match status" value="1"/>
</dbReference>
<dbReference type="Pfam" id="PF00455">
    <property type="entry name" value="DeoRC"/>
    <property type="match status" value="1"/>
</dbReference>
<evidence type="ECO:0000256" key="4">
    <source>
        <dbReference type="SAM" id="MobiDB-lite"/>
    </source>
</evidence>
<feature type="domain" description="HTH deoR-type" evidence="5">
    <location>
        <begin position="3"/>
        <end position="58"/>
    </location>
</feature>
<dbReference type="RefSeq" id="WP_408236311.1">
    <property type="nucleotide sequence ID" value="NZ_JAQQCF010000024.1"/>
</dbReference>
<keyword evidence="1" id="KW-0678">Repressor</keyword>
<name>A0ABW9DZ17_9BURK</name>
<dbReference type="SMART" id="SM01134">
    <property type="entry name" value="DeoRC"/>
    <property type="match status" value="1"/>
</dbReference>
<dbReference type="Pfam" id="PF08220">
    <property type="entry name" value="HTH_DeoR"/>
    <property type="match status" value="1"/>
</dbReference>
<dbReference type="Gene3D" id="1.10.10.10">
    <property type="entry name" value="Winged helix-like DNA-binding domain superfamily/Winged helix DNA-binding domain"/>
    <property type="match status" value="1"/>
</dbReference>
<dbReference type="InterPro" id="IPR037171">
    <property type="entry name" value="NagB/RpiA_transferase-like"/>
</dbReference>
<dbReference type="SUPFAM" id="SSF46785">
    <property type="entry name" value="Winged helix' DNA-binding domain"/>
    <property type="match status" value="1"/>
</dbReference>
<feature type="region of interest" description="Disordered" evidence="4">
    <location>
        <begin position="255"/>
        <end position="277"/>
    </location>
</feature>
<dbReference type="InterPro" id="IPR014036">
    <property type="entry name" value="DeoR-like_C"/>
</dbReference>
<sequence>MFSTQRQAEILRLVHEQRTCTITDLAGRFEVSDETIRRNIKPLIADGLLIKVHGGIMLPERLDEPPFQRRMVASRAGKQAIGARISELVRDGDSLILEGGTTCLHIAQALTARSRLTVVTNSIEVARVLAPRNGNRVFIAGGELRADDSAAVGDSVLAFLRQFHVRYAIVSVTAIDMQGRFMDALPADVAFSLAAFAQAERRVVAADHMKFGHSALVHAFGPDAVDLLVTDQAPAPALAQVFAATGLEVSVGAPAQGGSGSDAGDGSRVDPAAAATR</sequence>
<comment type="caution">
    <text evidence="6">The sequence shown here is derived from an EMBL/GenBank/DDBJ whole genome shotgun (WGS) entry which is preliminary data.</text>
</comment>